<dbReference type="SUPFAM" id="SSF56672">
    <property type="entry name" value="DNA/RNA polymerases"/>
    <property type="match status" value="1"/>
</dbReference>
<sequence length="389" mass="45234">MQEEIYKFERLQVWELVPRPDYIMIINLKWIFKVTQDEFRGVLKNKARLVARGFCQDEGIDFEESFAPVARIEAIRIFVANVAHKNMSVYQMNVKTAFLNSVLCEEVYVTQSKGFVDPEHPNHVYKMKKALYGLKKAPCIWYDLLSKFLLSHKFSKGDVPTLFIMKEGKDILMVQIYVNDIIFASIDPSLCDTFAEIMSSKFKMSMIGKMSFFLGLQISQSPRCIFINHTKYALEILTKYGMDSSNIDDTPMVERTKLDEDIQETSVDPTRYRGDRLVSWSSKKQESTAISSTKAEYITLSGCCAQILWMRLQLTNHGFAFNKIPLYHFIKEQVEYGVVELYFIKTEYQLEDIFTKALVRERFELLLNKLGMKSMSSETLKSLTEEEEE</sequence>
<protein>
    <submittedName>
        <fullName evidence="2">Retrovirus-related pol polyprotein from transposon TNT 1-94</fullName>
    </submittedName>
</protein>
<dbReference type="PANTHER" id="PTHR11439">
    <property type="entry name" value="GAG-POL-RELATED RETROTRANSPOSON"/>
    <property type="match status" value="1"/>
</dbReference>
<accession>A0ABQ5IB62</accession>
<keyword evidence="3" id="KW-1185">Reference proteome</keyword>
<organism evidence="2 3">
    <name type="scientific">Tanacetum coccineum</name>
    <dbReference type="NCBI Taxonomy" id="301880"/>
    <lineage>
        <taxon>Eukaryota</taxon>
        <taxon>Viridiplantae</taxon>
        <taxon>Streptophyta</taxon>
        <taxon>Embryophyta</taxon>
        <taxon>Tracheophyta</taxon>
        <taxon>Spermatophyta</taxon>
        <taxon>Magnoliopsida</taxon>
        <taxon>eudicotyledons</taxon>
        <taxon>Gunneridae</taxon>
        <taxon>Pentapetalae</taxon>
        <taxon>asterids</taxon>
        <taxon>campanulids</taxon>
        <taxon>Asterales</taxon>
        <taxon>Asteraceae</taxon>
        <taxon>Asteroideae</taxon>
        <taxon>Anthemideae</taxon>
        <taxon>Anthemidinae</taxon>
        <taxon>Tanacetum</taxon>
    </lineage>
</organism>
<dbReference type="InterPro" id="IPR013103">
    <property type="entry name" value="RVT_2"/>
</dbReference>
<evidence type="ECO:0000313" key="3">
    <source>
        <dbReference type="Proteomes" id="UP001151760"/>
    </source>
</evidence>
<reference evidence="2" key="2">
    <citation type="submission" date="2022-01" db="EMBL/GenBank/DDBJ databases">
        <authorList>
            <person name="Yamashiro T."/>
            <person name="Shiraishi A."/>
            <person name="Satake H."/>
            <person name="Nakayama K."/>
        </authorList>
    </citation>
    <scope>NUCLEOTIDE SEQUENCE</scope>
</reference>
<evidence type="ECO:0000313" key="2">
    <source>
        <dbReference type="EMBL" id="GJT97270.1"/>
    </source>
</evidence>
<evidence type="ECO:0000259" key="1">
    <source>
        <dbReference type="Pfam" id="PF07727"/>
    </source>
</evidence>
<reference evidence="2" key="1">
    <citation type="journal article" date="2022" name="Int. J. Mol. Sci.">
        <title>Draft Genome of Tanacetum Coccineum: Genomic Comparison of Closely Related Tanacetum-Family Plants.</title>
        <authorList>
            <person name="Yamashiro T."/>
            <person name="Shiraishi A."/>
            <person name="Nakayama K."/>
            <person name="Satake H."/>
        </authorList>
    </citation>
    <scope>NUCLEOTIDE SEQUENCE</scope>
</reference>
<name>A0ABQ5IB62_9ASTR</name>
<dbReference type="CDD" id="cd09272">
    <property type="entry name" value="RNase_HI_RT_Ty1"/>
    <property type="match status" value="1"/>
</dbReference>
<dbReference type="Proteomes" id="UP001151760">
    <property type="component" value="Unassembled WGS sequence"/>
</dbReference>
<proteinExistence type="predicted"/>
<dbReference type="PANTHER" id="PTHR11439:SF483">
    <property type="entry name" value="PEPTIDE SYNTHASE GLIP-LIKE, PUTATIVE (AFU_ORTHOLOGUE AFUA_3G12920)-RELATED"/>
    <property type="match status" value="1"/>
</dbReference>
<dbReference type="EMBL" id="BQNB010020561">
    <property type="protein sequence ID" value="GJT97270.1"/>
    <property type="molecule type" value="Genomic_DNA"/>
</dbReference>
<comment type="caution">
    <text evidence="2">The sequence shown here is derived from an EMBL/GenBank/DDBJ whole genome shotgun (WGS) entry which is preliminary data.</text>
</comment>
<feature type="domain" description="Reverse transcriptase Ty1/copia-type" evidence="1">
    <location>
        <begin position="12"/>
        <end position="253"/>
    </location>
</feature>
<dbReference type="InterPro" id="IPR043502">
    <property type="entry name" value="DNA/RNA_pol_sf"/>
</dbReference>
<gene>
    <name evidence="2" type="ORF">Tco_1092788</name>
</gene>
<dbReference type="Pfam" id="PF07727">
    <property type="entry name" value="RVT_2"/>
    <property type="match status" value="1"/>
</dbReference>